<dbReference type="InterPro" id="IPR058625">
    <property type="entry name" value="MdtA-like_BSH"/>
</dbReference>
<gene>
    <name evidence="6" type="primary">rmrA</name>
    <name evidence="6" type="ORF">GCM10007901_44360</name>
</gene>
<protein>
    <submittedName>
        <fullName evidence="6">Transporter</fullName>
    </submittedName>
</protein>
<feature type="domain" description="Multidrug resistance protein MdtA-like barrel-sandwich hybrid" evidence="4">
    <location>
        <begin position="63"/>
        <end position="259"/>
    </location>
</feature>
<organism evidence="6 7">
    <name type="scientific">Dyella acidisoli</name>
    <dbReference type="NCBI Taxonomy" id="1867834"/>
    <lineage>
        <taxon>Bacteria</taxon>
        <taxon>Pseudomonadati</taxon>
        <taxon>Pseudomonadota</taxon>
        <taxon>Gammaproteobacteria</taxon>
        <taxon>Lysobacterales</taxon>
        <taxon>Rhodanobacteraceae</taxon>
        <taxon>Dyella</taxon>
    </lineage>
</organism>
<dbReference type="Proteomes" id="UP001156670">
    <property type="component" value="Unassembled WGS sequence"/>
</dbReference>
<evidence type="ECO:0000256" key="3">
    <source>
        <dbReference type="SAM" id="Phobius"/>
    </source>
</evidence>
<evidence type="ECO:0000313" key="6">
    <source>
        <dbReference type="EMBL" id="GLQ95481.1"/>
    </source>
</evidence>
<sequence length="375" mass="39758">MSVPSGAVSKDAAAPSSRRSNAGRILLPVGALLLVAAVLALGYWWLVGRFVQSTDDAYLQADSVTVAPKVSGYVTDVYVGDNVAVKPGDPLVRLDGRQYQATLDQAQATIDARQADIQRAQAGILQQRAAIEQAKAQLQVAQISSRHAEDEVHRYAPLATTGAESGDQLSVLTSNRDQARATLAADAAALDQAQARMADLDAQIAQARAQLEAAQASARQARLDLQDTLVRSSLAGRVGDRTVRVGQYAQPGTRMMTIVPVQSVYLTANFKETQIGRMRAGQGASVHVDALSGTELHGVVDSFAPGTGSQFALLPPENATGNFTKIVQRVPVRIRLDTDEKTRKLLLPGLSVTVEVDTREPGEQASSSTAVNSRG</sequence>
<proteinExistence type="inferred from homology"/>
<name>A0ABQ5XY75_9GAMM</name>
<evidence type="ECO:0000256" key="1">
    <source>
        <dbReference type="ARBA" id="ARBA00009477"/>
    </source>
</evidence>
<comment type="similarity">
    <text evidence="1">Belongs to the membrane fusion protein (MFP) (TC 8.A.1) family.</text>
</comment>
<dbReference type="RefSeq" id="WP_284323171.1">
    <property type="nucleotide sequence ID" value="NZ_BSOB01000062.1"/>
</dbReference>
<comment type="caution">
    <text evidence="6">The sequence shown here is derived from an EMBL/GenBank/DDBJ whole genome shotgun (WGS) entry which is preliminary data.</text>
</comment>
<keyword evidence="3" id="KW-1133">Transmembrane helix</keyword>
<keyword evidence="3" id="KW-0472">Membrane</keyword>
<evidence type="ECO:0000313" key="7">
    <source>
        <dbReference type="Proteomes" id="UP001156670"/>
    </source>
</evidence>
<accession>A0ABQ5XY75</accession>
<feature type="coiled-coil region" evidence="2">
    <location>
        <begin position="117"/>
        <end position="151"/>
    </location>
</feature>
<keyword evidence="2" id="KW-0175">Coiled coil</keyword>
<keyword evidence="7" id="KW-1185">Reference proteome</keyword>
<feature type="transmembrane region" description="Helical" evidence="3">
    <location>
        <begin position="25"/>
        <end position="46"/>
    </location>
</feature>
<dbReference type="SUPFAM" id="SSF111369">
    <property type="entry name" value="HlyD-like secretion proteins"/>
    <property type="match status" value="2"/>
</dbReference>
<evidence type="ECO:0000259" key="5">
    <source>
        <dbReference type="Pfam" id="PF25963"/>
    </source>
</evidence>
<dbReference type="PANTHER" id="PTHR30386">
    <property type="entry name" value="MEMBRANE FUSION SUBUNIT OF EMRAB-TOLC MULTIDRUG EFFLUX PUMP"/>
    <property type="match status" value="1"/>
</dbReference>
<reference evidence="7" key="1">
    <citation type="journal article" date="2019" name="Int. J. Syst. Evol. Microbiol.">
        <title>The Global Catalogue of Microorganisms (GCM) 10K type strain sequencing project: providing services to taxonomists for standard genome sequencing and annotation.</title>
        <authorList>
            <consortium name="The Broad Institute Genomics Platform"/>
            <consortium name="The Broad Institute Genome Sequencing Center for Infectious Disease"/>
            <person name="Wu L."/>
            <person name="Ma J."/>
        </authorList>
    </citation>
    <scope>NUCLEOTIDE SEQUENCE [LARGE SCALE GENOMIC DNA]</scope>
    <source>
        <strain evidence="7">NBRC 111980</strain>
    </source>
</reference>
<dbReference type="InterPro" id="IPR050739">
    <property type="entry name" value="MFP"/>
</dbReference>
<dbReference type="PANTHER" id="PTHR30386:SF24">
    <property type="entry name" value="MULTIDRUG RESISTANCE EFFLUX PUMP"/>
    <property type="match status" value="1"/>
</dbReference>
<keyword evidence="3" id="KW-0812">Transmembrane</keyword>
<feature type="domain" description="p-hydroxybenzoic acid efflux pump subunit AaeA-like beta-barrel" evidence="5">
    <location>
        <begin position="263"/>
        <end position="356"/>
    </location>
</feature>
<evidence type="ECO:0000259" key="4">
    <source>
        <dbReference type="Pfam" id="PF25917"/>
    </source>
</evidence>
<dbReference type="Pfam" id="PF25963">
    <property type="entry name" value="Beta-barrel_AAEA"/>
    <property type="match status" value="1"/>
</dbReference>
<dbReference type="Gene3D" id="1.10.287.470">
    <property type="entry name" value="Helix hairpin bin"/>
    <property type="match status" value="2"/>
</dbReference>
<dbReference type="Pfam" id="PF25917">
    <property type="entry name" value="BSH_RND"/>
    <property type="match status" value="1"/>
</dbReference>
<dbReference type="InterPro" id="IPR058634">
    <property type="entry name" value="AaeA-lik-b-barrel"/>
</dbReference>
<feature type="coiled-coil region" evidence="2">
    <location>
        <begin position="183"/>
        <end position="224"/>
    </location>
</feature>
<evidence type="ECO:0000256" key="2">
    <source>
        <dbReference type="SAM" id="Coils"/>
    </source>
</evidence>
<dbReference type="EMBL" id="BSOB01000062">
    <property type="protein sequence ID" value="GLQ95481.1"/>
    <property type="molecule type" value="Genomic_DNA"/>
</dbReference>
<dbReference type="Gene3D" id="2.40.30.170">
    <property type="match status" value="1"/>
</dbReference>
<dbReference type="Gene3D" id="2.40.50.100">
    <property type="match status" value="1"/>
</dbReference>